<comment type="caution">
    <text evidence="1">The sequence shown here is derived from an EMBL/GenBank/DDBJ whole genome shotgun (WGS) entry which is preliminary data.</text>
</comment>
<proteinExistence type="predicted"/>
<keyword evidence="2" id="KW-1185">Reference proteome</keyword>
<protein>
    <submittedName>
        <fullName evidence="1">Uncharacterized protein</fullName>
    </submittedName>
</protein>
<reference evidence="1 2" key="1">
    <citation type="submission" date="2018-05" db="EMBL/GenBank/DDBJ databases">
        <title>Flavobacterium sp. strain IMCC34758, incomplete genome.</title>
        <authorList>
            <person name="Joung Y."/>
        </authorList>
    </citation>
    <scope>NUCLEOTIDE SEQUENCE [LARGE SCALE GENOMIC DNA]</scope>
    <source>
        <strain evidence="1 2">IMCC34758</strain>
    </source>
</reference>
<evidence type="ECO:0000313" key="1">
    <source>
        <dbReference type="EMBL" id="PXY45376.1"/>
    </source>
</evidence>
<gene>
    <name evidence="1" type="ORF">DMB68_11890</name>
</gene>
<dbReference type="EMBL" id="QJHL01000002">
    <property type="protein sequence ID" value="PXY45376.1"/>
    <property type="molecule type" value="Genomic_DNA"/>
</dbReference>
<sequence length="118" mass="14306">MFWLKKDSIFLDKKKPLRSAEVLCYVLKINYNSVSAEGSGIIQDILQTVNFIFFCYLIVQMCEQFLNQPNKKQINFYYPIKIVYYVKFFFIKIKKLKFNLQIKMVLYFCTRIQRKNLN</sequence>
<dbReference type="AlphaFoldDB" id="A0A2V4C223"/>
<name>A0A2V4C223_9FLAO</name>
<dbReference type="Proteomes" id="UP000247681">
    <property type="component" value="Unassembled WGS sequence"/>
</dbReference>
<organism evidence="1 2">
    <name type="scientific">Flavobacterium hydrophilum</name>
    <dbReference type="NCBI Taxonomy" id="2211445"/>
    <lineage>
        <taxon>Bacteria</taxon>
        <taxon>Pseudomonadati</taxon>
        <taxon>Bacteroidota</taxon>
        <taxon>Flavobacteriia</taxon>
        <taxon>Flavobacteriales</taxon>
        <taxon>Flavobacteriaceae</taxon>
        <taxon>Flavobacterium</taxon>
    </lineage>
</organism>
<accession>A0A2V4C223</accession>
<evidence type="ECO:0000313" key="2">
    <source>
        <dbReference type="Proteomes" id="UP000247681"/>
    </source>
</evidence>